<comment type="caution">
    <text evidence="1">The sequence shown here is derived from an EMBL/GenBank/DDBJ whole genome shotgun (WGS) entry which is preliminary data.</text>
</comment>
<accession>A0A9Q3PZ74</accession>
<evidence type="ECO:0000313" key="1">
    <source>
        <dbReference type="EMBL" id="MBW0578540.1"/>
    </source>
</evidence>
<dbReference type="AlphaFoldDB" id="A0A9Q3PZ74"/>
<protein>
    <recommendedName>
        <fullName evidence="3">Reverse transcriptase Ty1/copia-type domain-containing protein</fullName>
    </recommendedName>
</protein>
<dbReference type="EMBL" id="AVOT02102982">
    <property type="protein sequence ID" value="MBW0578540.1"/>
    <property type="molecule type" value="Genomic_DNA"/>
</dbReference>
<reference evidence="1" key="1">
    <citation type="submission" date="2021-03" db="EMBL/GenBank/DDBJ databases">
        <title>Draft genome sequence of rust myrtle Austropuccinia psidii MF-1, a brazilian biotype.</title>
        <authorList>
            <person name="Quecine M.C."/>
            <person name="Pachon D.M.R."/>
            <person name="Bonatelli M.L."/>
            <person name="Correr F.H."/>
            <person name="Franceschini L.M."/>
            <person name="Leite T.F."/>
            <person name="Margarido G.R.A."/>
            <person name="Almeida C.A."/>
            <person name="Ferrarezi J.A."/>
            <person name="Labate C.A."/>
        </authorList>
    </citation>
    <scope>NUCLEOTIDE SEQUENCE</scope>
    <source>
        <strain evidence="1">MF-1</strain>
    </source>
</reference>
<name>A0A9Q3PZ74_9BASI</name>
<dbReference type="OrthoDB" id="1645289at2759"/>
<evidence type="ECO:0000313" key="2">
    <source>
        <dbReference type="Proteomes" id="UP000765509"/>
    </source>
</evidence>
<evidence type="ECO:0008006" key="3">
    <source>
        <dbReference type="Google" id="ProtNLM"/>
    </source>
</evidence>
<proteinExistence type="predicted"/>
<organism evidence="1 2">
    <name type="scientific">Austropuccinia psidii MF-1</name>
    <dbReference type="NCBI Taxonomy" id="1389203"/>
    <lineage>
        <taxon>Eukaryota</taxon>
        <taxon>Fungi</taxon>
        <taxon>Dikarya</taxon>
        <taxon>Basidiomycota</taxon>
        <taxon>Pucciniomycotina</taxon>
        <taxon>Pucciniomycetes</taxon>
        <taxon>Pucciniales</taxon>
        <taxon>Sphaerophragmiaceae</taxon>
        <taxon>Austropuccinia</taxon>
    </lineage>
</organism>
<gene>
    <name evidence="1" type="ORF">O181_118255</name>
</gene>
<dbReference type="Proteomes" id="UP000765509">
    <property type="component" value="Unassembled WGS sequence"/>
</dbReference>
<feature type="non-terminal residue" evidence="1">
    <location>
        <position position="114"/>
    </location>
</feature>
<sequence length="114" mass="12381">MGTAEQMLGISICHLGDSVLLSQAHYTESLLDQYGMSDCQPVVTPMLPNKHLGKATEDNVVAFKNLNGNYWSAIGGLSYLRTATCPDISSAVSSLLQFLKNPRIQHCNALVSLR</sequence>
<keyword evidence="2" id="KW-1185">Reference proteome</keyword>